<dbReference type="AlphaFoldDB" id="A0A5Q0M4V8"/>
<organism evidence="2 3">
    <name type="scientific">Variovorax paradoxus</name>
    <dbReference type="NCBI Taxonomy" id="34073"/>
    <lineage>
        <taxon>Bacteria</taxon>
        <taxon>Pseudomonadati</taxon>
        <taxon>Pseudomonadota</taxon>
        <taxon>Betaproteobacteria</taxon>
        <taxon>Burkholderiales</taxon>
        <taxon>Comamonadaceae</taxon>
        <taxon>Variovorax</taxon>
    </lineage>
</organism>
<proteinExistence type="predicted"/>
<dbReference type="RefSeq" id="WP_153283191.1">
    <property type="nucleotide sequence ID" value="NZ_CP045644.1"/>
</dbReference>
<dbReference type="EMBL" id="CP045644">
    <property type="protein sequence ID" value="QFZ84573.1"/>
    <property type="molecule type" value="Genomic_DNA"/>
</dbReference>
<name>A0A5Q0M4V8_VARPD</name>
<feature type="compositionally biased region" description="Basic and acidic residues" evidence="1">
    <location>
        <begin position="101"/>
        <end position="115"/>
    </location>
</feature>
<evidence type="ECO:0000313" key="3">
    <source>
        <dbReference type="Proteomes" id="UP000326780"/>
    </source>
</evidence>
<feature type="region of interest" description="Disordered" evidence="1">
    <location>
        <begin position="96"/>
        <end position="122"/>
    </location>
</feature>
<protein>
    <submittedName>
        <fullName evidence="2">Uncharacterized protein</fullName>
    </submittedName>
</protein>
<sequence>MNTKPKCTSGIPIAPQATYKVGGRLLSGTQLAQAVEVCIGISQSYAVADVKNGGSERIHWEGLDQVAEKADKALGEHLQEVNDWAKRENGFRSEAIAEAANDEHVGAAERKKSDDTEGGSLD</sequence>
<evidence type="ECO:0000313" key="2">
    <source>
        <dbReference type="EMBL" id="QFZ84573.1"/>
    </source>
</evidence>
<dbReference type="Proteomes" id="UP000326780">
    <property type="component" value="Chromosome"/>
</dbReference>
<gene>
    <name evidence="2" type="ORF">GFK26_18265</name>
</gene>
<accession>A0A5Q0M4V8</accession>
<evidence type="ECO:0000256" key="1">
    <source>
        <dbReference type="SAM" id="MobiDB-lite"/>
    </source>
</evidence>
<reference evidence="2 3" key="1">
    <citation type="submission" date="2019-10" db="EMBL/GenBank/DDBJ databases">
        <title>Complete genome sequence of Variovorax paradoxus 5C-2.</title>
        <authorList>
            <person name="Gogoleva N.E."/>
            <person name="Balkin A.S."/>
        </authorList>
    </citation>
    <scope>NUCLEOTIDE SEQUENCE [LARGE SCALE GENOMIC DNA]</scope>
    <source>
        <strain evidence="2 3">5C-2</strain>
    </source>
</reference>